<evidence type="ECO:0000256" key="1">
    <source>
        <dbReference type="ARBA" id="ARBA00022729"/>
    </source>
</evidence>
<dbReference type="InterPro" id="IPR035976">
    <property type="entry name" value="Sushi/SCR/CCP_sf"/>
</dbReference>
<organism evidence="7 8">
    <name type="scientific">Penaeus vannamei</name>
    <name type="common">Whiteleg shrimp</name>
    <name type="synonym">Litopenaeus vannamei</name>
    <dbReference type="NCBI Taxonomy" id="6689"/>
    <lineage>
        <taxon>Eukaryota</taxon>
        <taxon>Metazoa</taxon>
        <taxon>Ecdysozoa</taxon>
        <taxon>Arthropoda</taxon>
        <taxon>Crustacea</taxon>
        <taxon>Multicrustacea</taxon>
        <taxon>Malacostraca</taxon>
        <taxon>Eumalacostraca</taxon>
        <taxon>Eucarida</taxon>
        <taxon>Decapoda</taxon>
        <taxon>Dendrobranchiata</taxon>
        <taxon>Penaeoidea</taxon>
        <taxon>Penaeidae</taxon>
        <taxon>Penaeus</taxon>
    </lineage>
</organism>
<reference evidence="7 8" key="1">
    <citation type="submission" date="2018-04" db="EMBL/GenBank/DDBJ databases">
        <authorList>
            <person name="Zhang X."/>
            <person name="Yuan J."/>
            <person name="Li F."/>
            <person name="Xiang J."/>
        </authorList>
    </citation>
    <scope>NUCLEOTIDE SEQUENCE [LARGE SCALE GENOMIC DNA]</scope>
    <source>
        <tissue evidence="7">Muscle</tissue>
    </source>
</reference>
<comment type="caution">
    <text evidence="7">The sequence shown here is derived from an EMBL/GenBank/DDBJ whole genome shotgun (WGS) entry which is preliminary data.</text>
</comment>
<dbReference type="InterPro" id="IPR007110">
    <property type="entry name" value="Ig-like_dom"/>
</dbReference>
<dbReference type="SMART" id="SM00032">
    <property type="entry name" value="CCP"/>
    <property type="match status" value="5"/>
</dbReference>
<feature type="domain" description="Sushi" evidence="6">
    <location>
        <begin position="329"/>
        <end position="388"/>
    </location>
</feature>
<dbReference type="Proteomes" id="UP000283509">
    <property type="component" value="Unassembled WGS sequence"/>
</dbReference>
<feature type="domain" description="Sushi" evidence="6">
    <location>
        <begin position="270"/>
        <end position="328"/>
    </location>
</feature>
<dbReference type="Pfam" id="PF00084">
    <property type="entry name" value="Sushi"/>
    <property type="match status" value="4"/>
</dbReference>
<evidence type="ECO:0000256" key="4">
    <source>
        <dbReference type="PROSITE-ProRule" id="PRU00302"/>
    </source>
</evidence>
<keyword evidence="3 4" id="KW-1015">Disulfide bond</keyword>
<dbReference type="PANTHER" id="PTHR45656:SF4">
    <property type="entry name" value="PROTEIN CBR-CLEC-78"/>
    <property type="match status" value="1"/>
</dbReference>
<keyword evidence="1" id="KW-0732">Signal</keyword>
<evidence type="ECO:0000313" key="7">
    <source>
        <dbReference type="EMBL" id="ROT77323.1"/>
    </source>
</evidence>
<gene>
    <name evidence="7" type="ORF">C7M84_004024</name>
</gene>
<dbReference type="InterPro" id="IPR000436">
    <property type="entry name" value="Sushi_SCR_CCP_dom"/>
</dbReference>
<comment type="caution">
    <text evidence="4">Lacks conserved residue(s) required for the propagation of feature annotation.</text>
</comment>
<keyword evidence="2" id="KW-0677">Repeat</keyword>
<dbReference type="InterPro" id="IPR051277">
    <property type="entry name" value="SEZ6_CSMD_C4BPB_Regulators"/>
</dbReference>
<evidence type="ECO:0000259" key="6">
    <source>
        <dbReference type="PROSITE" id="PS50923"/>
    </source>
</evidence>
<protein>
    <submittedName>
        <fullName evidence="7">Locomotion-related protein Hikaru genki</fullName>
    </submittedName>
</protein>
<feature type="domain" description="Sushi" evidence="6">
    <location>
        <begin position="212"/>
        <end position="269"/>
    </location>
</feature>
<dbReference type="CDD" id="cd00033">
    <property type="entry name" value="CCP"/>
    <property type="match status" value="4"/>
</dbReference>
<evidence type="ECO:0000256" key="3">
    <source>
        <dbReference type="ARBA" id="ARBA00023157"/>
    </source>
</evidence>
<dbReference type="OrthoDB" id="5804959at2759"/>
<reference evidence="7 8" key="2">
    <citation type="submission" date="2019-01" db="EMBL/GenBank/DDBJ databases">
        <title>The decoding of complex shrimp genome reveals the adaptation for benthos swimmer, frequently molting mechanism and breeding impact on genome.</title>
        <authorList>
            <person name="Sun Y."/>
            <person name="Gao Y."/>
            <person name="Yu Y."/>
        </authorList>
    </citation>
    <scope>NUCLEOTIDE SEQUENCE [LARGE SCALE GENOMIC DNA]</scope>
    <source>
        <tissue evidence="7">Muscle</tissue>
    </source>
</reference>
<sequence>MLLAPYAQRIVGQDESILTATYSGRFQSMFRPCHVHNIPKHTVITYKDRQITPSPELEFPHESVISGRCEEPGRFKLLGDSRLTCNNAKWKGRFPVCIHTNHFTNYSDDAPPALEWSVAGGQGMLDVAGSLVLLPGSILHLDCLYPRLHGNPTWAWTSSYRQYPTGWAISRLERELRYRLSLYYAKPDDSGTFTCSAPTGHDNYLHILVKGVSCPPIAGDGVLEVHGDSVGLGTSITFSCPLGYYLNGAGQLTCLPSGEWSSAPPRCLVVQCPVLAPDDPRLQLEESNTTYTGSAKFSCVPGFKLVGHRVIHCTANGTWSHDLPVCKEVLCRGVRSPDHGRVTGATATRKVGEAITYTCDAGYVVRGHSLAFCTQEGSWSHPPPQCVESCAHPGEPQHGHVSPRRPRYHIGATVLVTCRPGYRPAGPDRLTCLHTRRWSAPITRCVPSFG</sequence>
<dbReference type="PROSITE" id="PS50923">
    <property type="entry name" value="SUSHI"/>
    <property type="match status" value="5"/>
</dbReference>
<dbReference type="PROSITE" id="PS50835">
    <property type="entry name" value="IG_LIKE"/>
    <property type="match status" value="1"/>
</dbReference>
<evidence type="ECO:0000313" key="8">
    <source>
        <dbReference type="Proteomes" id="UP000283509"/>
    </source>
</evidence>
<dbReference type="Gene3D" id="2.10.70.10">
    <property type="entry name" value="Complement Module, domain 1"/>
    <property type="match status" value="5"/>
</dbReference>
<evidence type="ECO:0000256" key="2">
    <source>
        <dbReference type="ARBA" id="ARBA00022737"/>
    </source>
</evidence>
<evidence type="ECO:0000259" key="5">
    <source>
        <dbReference type="PROSITE" id="PS50835"/>
    </source>
</evidence>
<proteinExistence type="predicted"/>
<feature type="domain" description="Sushi" evidence="6">
    <location>
        <begin position="389"/>
        <end position="447"/>
    </location>
</feature>
<keyword evidence="8" id="KW-1185">Reference proteome</keyword>
<dbReference type="EMBL" id="QCYY01001538">
    <property type="protein sequence ID" value="ROT77323.1"/>
    <property type="molecule type" value="Genomic_DNA"/>
</dbReference>
<feature type="domain" description="Ig-like" evidence="5">
    <location>
        <begin position="112"/>
        <end position="197"/>
    </location>
</feature>
<dbReference type="SUPFAM" id="SSF57535">
    <property type="entry name" value="Complement control module/SCR domain"/>
    <property type="match status" value="5"/>
</dbReference>
<dbReference type="InterPro" id="IPR036179">
    <property type="entry name" value="Ig-like_dom_sf"/>
</dbReference>
<keyword evidence="4" id="KW-0768">Sushi</keyword>
<feature type="disulfide bond" evidence="4">
    <location>
        <begin position="240"/>
        <end position="267"/>
    </location>
</feature>
<feature type="domain" description="Sushi" evidence="6">
    <location>
        <begin position="31"/>
        <end position="99"/>
    </location>
</feature>
<feature type="disulfide bond" evidence="4">
    <location>
        <begin position="299"/>
        <end position="326"/>
    </location>
</feature>
<dbReference type="PANTHER" id="PTHR45656">
    <property type="entry name" value="PROTEIN CBR-CLEC-78"/>
    <property type="match status" value="1"/>
</dbReference>
<feature type="disulfide bond" evidence="4">
    <location>
        <begin position="359"/>
        <end position="386"/>
    </location>
</feature>
<name>A0A3R7MAD5_PENVA</name>
<dbReference type="AlphaFoldDB" id="A0A3R7MAD5"/>
<accession>A0A3R7MAD5</accession>
<dbReference type="SUPFAM" id="SSF48726">
    <property type="entry name" value="Immunoglobulin"/>
    <property type="match status" value="1"/>
</dbReference>
<feature type="disulfide bond" evidence="4">
    <location>
        <begin position="418"/>
        <end position="445"/>
    </location>
</feature>
<dbReference type="STRING" id="6689.A0A3R7MAD5"/>